<dbReference type="PROSITE" id="PS50297">
    <property type="entry name" value="ANK_REP_REGION"/>
    <property type="match status" value="1"/>
</dbReference>
<dbReference type="Proteomes" id="UP000887565">
    <property type="component" value="Unplaced"/>
</dbReference>
<organism evidence="4 5">
    <name type="scientific">Romanomermis culicivorax</name>
    <name type="common">Nematode worm</name>
    <dbReference type="NCBI Taxonomy" id="13658"/>
    <lineage>
        <taxon>Eukaryota</taxon>
        <taxon>Metazoa</taxon>
        <taxon>Ecdysozoa</taxon>
        <taxon>Nematoda</taxon>
        <taxon>Enoplea</taxon>
        <taxon>Dorylaimia</taxon>
        <taxon>Mermithida</taxon>
        <taxon>Mermithoidea</taxon>
        <taxon>Mermithidae</taxon>
        <taxon>Romanomermis</taxon>
    </lineage>
</organism>
<dbReference type="AlphaFoldDB" id="A0A915KS96"/>
<dbReference type="SUPFAM" id="SSF48403">
    <property type="entry name" value="Ankyrin repeat"/>
    <property type="match status" value="1"/>
</dbReference>
<evidence type="ECO:0000256" key="1">
    <source>
        <dbReference type="ARBA" id="ARBA00022737"/>
    </source>
</evidence>
<dbReference type="Gene3D" id="1.25.40.20">
    <property type="entry name" value="Ankyrin repeat-containing domain"/>
    <property type="match status" value="1"/>
</dbReference>
<evidence type="ECO:0000313" key="4">
    <source>
        <dbReference type="Proteomes" id="UP000887565"/>
    </source>
</evidence>
<evidence type="ECO:0000313" key="5">
    <source>
        <dbReference type="WBParaSite" id="nRc.2.0.1.t41360-RA"/>
    </source>
</evidence>
<reference evidence="5" key="1">
    <citation type="submission" date="2022-11" db="UniProtKB">
        <authorList>
            <consortium name="WormBaseParasite"/>
        </authorList>
    </citation>
    <scope>IDENTIFICATION</scope>
</reference>
<sequence length="503" mass="57286">MLQYQLPNNLFENEKALVYSIIDMVRISNRLNSSPSIDRKLRRSVREKSRQASSRMLQIQRTIKKNGVTESQSAKTKPKSKFKTRSVKLKRLIRPIKRGTTSDGIKNRKKKVENDIQLDTTHKTNLKRKTLAPRTNITLYKTDPFFESCGKITVPFVSVSNYSKSSIRAVLTSDENLLKNLRADKNNVHSLHIRRSIDVNFDALTYALAGNKVNLVKILLDDLNNPITDRVHVAKSLITRQETGRYNFHMLGHAVRPIQMSRGGKEGTNAFLKDDYQMTYGCLNTLSVRETLEKSIRYGLEMNTLNRLQADDTFQSFAGSYLAQMPVVAVRWGRRKLAAQLIERFAKSYFNDLAVETLTNDRDKPLKDFKAVSVKKKAMLNQFITPVHCAAINPNVKYIRDLLAIEPDFNHADTDGYKPIHYAAVNESSSVLSYLLEKGASLYDATKRNGFTPLHLACEANRPENVRVICQYVSRVAPENLLTVIRHKTKNEGFNVVHLAARQ</sequence>
<accession>A0A915KS96</accession>
<dbReference type="PANTHER" id="PTHR24198:SF188">
    <property type="entry name" value="ANKYRIN REPEAT DOMAIN 55"/>
    <property type="match status" value="1"/>
</dbReference>
<protein>
    <submittedName>
        <fullName evidence="5">Uncharacterized protein</fullName>
    </submittedName>
</protein>
<dbReference type="Pfam" id="PF12796">
    <property type="entry name" value="Ank_2"/>
    <property type="match status" value="1"/>
</dbReference>
<dbReference type="InterPro" id="IPR036770">
    <property type="entry name" value="Ankyrin_rpt-contain_sf"/>
</dbReference>
<dbReference type="PANTHER" id="PTHR24198">
    <property type="entry name" value="ANKYRIN REPEAT AND PROTEIN KINASE DOMAIN-CONTAINING PROTEIN"/>
    <property type="match status" value="1"/>
</dbReference>
<evidence type="ECO:0000256" key="2">
    <source>
        <dbReference type="ARBA" id="ARBA00023043"/>
    </source>
</evidence>
<dbReference type="InterPro" id="IPR002110">
    <property type="entry name" value="Ankyrin_rpt"/>
</dbReference>
<dbReference type="SMART" id="SM00248">
    <property type="entry name" value="ANK"/>
    <property type="match status" value="4"/>
</dbReference>
<dbReference type="GO" id="GO:0005737">
    <property type="term" value="C:cytoplasm"/>
    <property type="evidence" value="ECO:0007669"/>
    <property type="project" value="TreeGrafter"/>
</dbReference>
<dbReference type="WBParaSite" id="nRc.2.0.1.t41360-RA">
    <property type="protein sequence ID" value="nRc.2.0.1.t41360-RA"/>
    <property type="gene ID" value="nRc.2.0.1.g41360"/>
</dbReference>
<name>A0A915KS96_ROMCU</name>
<proteinExistence type="predicted"/>
<feature type="repeat" description="ANK" evidence="3">
    <location>
        <begin position="415"/>
        <end position="447"/>
    </location>
</feature>
<dbReference type="OMA" id="MSIRVES"/>
<keyword evidence="2 3" id="KW-0040">ANK repeat</keyword>
<keyword evidence="1" id="KW-0677">Repeat</keyword>
<dbReference type="PROSITE" id="PS50088">
    <property type="entry name" value="ANK_REPEAT"/>
    <property type="match status" value="1"/>
</dbReference>
<evidence type="ECO:0000256" key="3">
    <source>
        <dbReference type="PROSITE-ProRule" id="PRU00023"/>
    </source>
</evidence>
<keyword evidence="4" id="KW-1185">Reference proteome</keyword>